<dbReference type="Proteomes" id="UP001521181">
    <property type="component" value="Unassembled WGS sequence"/>
</dbReference>
<comment type="catalytic activity">
    <reaction evidence="10">
        <text>4-CDP-2-C-methyl-D-erythritol + ATP = 4-CDP-2-C-methyl-D-erythritol 2-phosphate + ADP + H(+)</text>
        <dbReference type="Rhea" id="RHEA:18437"/>
        <dbReference type="ChEBI" id="CHEBI:15378"/>
        <dbReference type="ChEBI" id="CHEBI:30616"/>
        <dbReference type="ChEBI" id="CHEBI:57823"/>
        <dbReference type="ChEBI" id="CHEBI:57919"/>
        <dbReference type="ChEBI" id="CHEBI:456216"/>
        <dbReference type="EC" id="2.7.1.148"/>
    </reaction>
</comment>
<feature type="domain" description="GHMP kinase C-terminal" evidence="12">
    <location>
        <begin position="215"/>
        <end position="277"/>
    </location>
</feature>
<organism evidence="13 14">
    <name type="scientific">Rhodobacter flavimaris</name>
    <dbReference type="NCBI Taxonomy" id="2907145"/>
    <lineage>
        <taxon>Bacteria</taxon>
        <taxon>Pseudomonadati</taxon>
        <taxon>Pseudomonadota</taxon>
        <taxon>Alphaproteobacteria</taxon>
        <taxon>Rhodobacterales</taxon>
        <taxon>Rhodobacter group</taxon>
        <taxon>Rhodobacter</taxon>
    </lineage>
</organism>
<keyword evidence="6 10" id="KW-0418">Kinase</keyword>
<evidence type="ECO:0000256" key="3">
    <source>
        <dbReference type="ARBA" id="ARBA00017473"/>
    </source>
</evidence>
<feature type="binding site" evidence="10">
    <location>
        <begin position="96"/>
        <end position="106"/>
    </location>
    <ligand>
        <name>ATP</name>
        <dbReference type="ChEBI" id="CHEBI:30616"/>
    </ligand>
</feature>
<keyword evidence="7 10" id="KW-0067">ATP-binding</keyword>
<accession>A0ABS8YVS5</accession>
<sequence>MSALSVFAPAKINLALHVIGQREDGYHLLDSLVAFAPVGDRLTLRPAEGFSMTVSGPEAQGVPTDHSNLVLKAAALFAAHTGMTGGVAFHLEKNLPAASGIGGGSSDAAAAIRGLLQMGFGDASSVQARVLGQLGAALTRLGADIPMCLSPEPQRAQGVGDDLTAATLPPLPCLLVNPRVGVATPAVFKALIQKDNPWITTPPQFADAQDCIAWLAVQRNDLQPPAIATAPVIATVLETLAALPGCRLTRMSGSGATCFALFATPAEARAAETALRASRPEWWCTEGTLGDQRAASAPRPAFNVAQISRG</sequence>
<keyword evidence="14" id="KW-1185">Reference proteome</keyword>
<dbReference type="PIRSF" id="PIRSF010376">
    <property type="entry name" value="IspE"/>
    <property type="match status" value="1"/>
</dbReference>
<dbReference type="InterPro" id="IPR020568">
    <property type="entry name" value="Ribosomal_Su5_D2-typ_SF"/>
</dbReference>
<evidence type="ECO:0000256" key="10">
    <source>
        <dbReference type="HAMAP-Rule" id="MF_00061"/>
    </source>
</evidence>
<evidence type="ECO:0000259" key="11">
    <source>
        <dbReference type="Pfam" id="PF00288"/>
    </source>
</evidence>
<dbReference type="RefSeq" id="WP_233676579.1">
    <property type="nucleotide sequence ID" value="NZ_JAJUOS010000005.1"/>
</dbReference>
<gene>
    <name evidence="10" type="primary">ispE</name>
    <name evidence="13" type="ORF">LZA78_08915</name>
</gene>
<reference evidence="13 14" key="1">
    <citation type="submission" date="2021-12" db="EMBL/GenBank/DDBJ databases">
        <title>Sinirhodobacter sp. WL0062 is a bacterium isolated from seawater.</title>
        <authorList>
            <person name="Wang L."/>
            <person name="He W."/>
            <person name="Zhang D.-F."/>
        </authorList>
    </citation>
    <scope>NUCLEOTIDE SEQUENCE [LARGE SCALE GENOMIC DNA]</scope>
    <source>
        <strain evidence="13 14">WL0062</strain>
    </source>
</reference>
<proteinExistence type="inferred from homology"/>
<dbReference type="EC" id="2.7.1.148" evidence="2 10"/>
<evidence type="ECO:0000256" key="7">
    <source>
        <dbReference type="ARBA" id="ARBA00022840"/>
    </source>
</evidence>
<keyword evidence="4 10" id="KW-0808">Transferase</keyword>
<dbReference type="InterPro" id="IPR006204">
    <property type="entry name" value="GHMP_kinase_N_dom"/>
</dbReference>
<dbReference type="InterPro" id="IPR004424">
    <property type="entry name" value="IspE"/>
</dbReference>
<dbReference type="Pfam" id="PF08544">
    <property type="entry name" value="GHMP_kinases_C"/>
    <property type="match status" value="1"/>
</dbReference>
<feature type="active site" evidence="10">
    <location>
        <position position="144"/>
    </location>
</feature>
<comment type="function">
    <text evidence="10">Catalyzes the phosphorylation of the position 2 hydroxy group of 4-diphosphocytidyl-2C-methyl-D-erythritol.</text>
</comment>
<dbReference type="EMBL" id="JAJUOS010000005">
    <property type="protein sequence ID" value="MCE5973598.1"/>
    <property type="molecule type" value="Genomic_DNA"/>
</dbReference>
<dbReference type="Pfam" id="PF00288">
    <property type="entry name" value="GHMP_kinases_N"/>
    <property type="match status" value="1"/>
</dbReference>
<dbReference type="SUPFAM" id="SSF55060">
    <property type="entry name" value="GHMP Kinase, C-terminal domain"/>
    <property type="match status" value="1"/>
</dbReference>
<name>A0ABS8YVS5_9RHOB</name>
<evidence type="ECO:0000313" key="13">
    <source>
        <dbReference type="EMBL" id="MCE5973598.1"/>
    </source>
</evidence>
<evidence type="ECO:0000256" key="5">
    <source>
        <dbReference type="ARBA" id="ARBA00022741"/>
    </source>
</evidence>
<dbReference type="PANTHER" id="PTHR43527:SF2">
    <property type="entry name" value="4-DIPHOSPHOCYTIDYL-2-C-METHYL-D-ERYTHRITOL KINASE, CHLOROPLASTIC"/>
    <property type="match status" value="1"/>
</dbReference>
<evidence type="ECO:0000256" key="4">
    <source>
        <dbReference type="ARBA" id="ARBA00022679"/>
    </source>
</evidence>
<dbReference type="NCBIfam" id="NF011202">
    <property type="entry name" value="PRK14608.1"/>
    <property type="match status" value="1"/>
</dbReference>
<evidence type="ECO:0000256" key="2">
    <source>
        <dbReference type="ARBA" id="ARBA00012052"/>
    </source>
</evidence>
<comment type="caution">
    <text evidence="13">The sequence shown here is derived from an EMBL/GenBank/DDBJ whole genome shotgun (WGS) entry which is preliminary data.</text>
</comment>
<dbReference type="Gene3D" id="3.30.70.890">
    <property type="entry name" value="GHMP kinase, C-terminal domain"/>
    <property type="match status" value="1"/>
</dbReference>
<dbReference type="GO" id="GO:0050515">
    <property type="term" value="F:4-(cytidine 5'-diphospho)-2-C-methyl-D-erythritol kinase activity"/>
    <property type="evidence" value="ECO:0007669"/>
    <property type="project" value="UniProtKB-EC"/>
</dbReference>
<evidence type="ECO:0000256" key="1">
    <source>
        <dbReference type="ARBA" id="ARBA00009684"/>
    </source>
</evidence>
<dbReference type="InterPro" id="IPR013750">
    <property type="entry name" value="GHMP_kinase_C_dom"/>
</dbReference>
<keyword evidence="5 10" id="KW-0547">Nucleotide-binding</keyword>
<dbReference type="InterPro" id="IPR014721">
    <property type="entry name" value="Ribsml_uS5_D2-typ_fold_subgr"/>
</dbReference>
<keyword evidence="8 10" id="KW-0414">Isoprene biosynthesis</keyword>
<dbReference type="Gene3D" id="3.30.230.10">
    <property type="match status" value="1"/>
</dbReference>
<dbReference type="SUPFAM" id="SSF54211">
    <property type="entry name" value="Ribosomal protein S5 domain 2-like"/>
    <property type="match status" value="1"/>
</dbReference>
<comment type="pathway">
    <text evidence="10">Isoprenoid biosynthesis; isopentenyl diphosphate biosynthesis via DXP pathway; isopentenyl diphosphate from 1-deoxy-D-xylulose 5-phosphate: step 3/6.</text>
</comment>
<evidence type="ECO:0000259" key="12">
    <source>
        <dbReference type="Pfam" id="PF08544"/>
    </source>
</evidence>
<dbReference type="NCBIfam" id="TIGR00154">
    <property type="entry name" value="ispE"/>
    <property type="match status" value="1"/>
</dbReference>
<evidence type="ECO:0000256" key="6">
    <source>
        <dbReference type="ARBA" id="ARBA00022777"/>
    </source>
</evidence>
<dbReference type="InterPro" id="IPR036554">
    <property type="entry name" value="GHMP_kinase_C_sf"/>
</dbReference>
<evidence type="ECO:0000256" key="8">
    <source>
        <dbReference type="ARBA" id="ARBA00023229"/>
    </source>
</evidence>
<comment type="similarity">
    <text evidence="1 10">Belongs to the GHMP kinase family. IspE subfamily.</text>
</comment>
<dbReference type="PANTHER" id="PTHR43527">
    <property type="entry name" value="4-DIPHOSPHOCYTIDYL-2-C-METHYL-D-ERYTHRITOL KINASE, CHLOROPLASTIC"/>
    <property type="match status" value="1"/>
</dbReference>
<feature type="active site" evidence="10">
    <location>
        <position position="11"/>
    </location>
</feature>
<protein>
    <recommendedName>
        <fullName evidence="3 10">4-diphosphocytidyl-2-C-methyl-D-erythritol kinase</fullName>
        <shortName evidence="10">CMK</shortName>
        <ecNumber evidence="2 10">2.7.1.148</ecNumber>
    </recommendedName>
    <alternativeName>
        <fullName evidence="9 10">4-(cytidine-5'-diphospho)-2-C-methyl-D-erythritol kinase</fullName>
    </alternativeName>
</protein>
<evidence type="ECO:0000313" key="14">
    <source>
        <dbReference type="Proteomes" id="UP001521181"/>
    </source>
</evidence>
<feature type="domain" description="GHMP kinase N-terminal" evidence="11">
    <location>
        <begin position="68"/>
        <end position="149"/>
    </location>
</feature>
<dbReference type="HAMAP" id="MF_00061">
    <property type="entry name" value="IspE"/>
    <property type="match status" value="1"/>
</dbReference>
<evidence type="ECO:0000256" key="9">
    <source>
        <dbReference type="ARBA" id="ARBA00032554"/>
    </source>
</evidence>